<proteinExistence type="predicted"/>
<keyword evidence="2 5" id="KW-0812">Transmembrane</keyword>
<organism evidence="6 7">
    <name type="scientific">Candidatus Eubacterium faecipullorum</name>
    <dbReference type="NCBI Taxonomy" id="2838571"/>
    <lineage>
        <taxon>Bacteria</taxon>
        <taxon>Bacillati</taxon>
        <taxon>Bacillota</taxon>
        <taxon>Clostridia</taxon>
        <taxon>Eubacteriales</taxon>
        <taxon>Eubacteriaceae</taxon>
        <taxon>Eubacterium</taxon>
    </lineage>
</organism>
<dbReference type="InterPro" id="IPR003339">
    <property type="entry name" value="ABC/ECF_trnsptr_transmembrane"/>
</dbReference>
<evidence type="ECO:0000256" key="3">
    <source>
        <dbReference type="ARBA" id="ARBA00022989"/>
    </source>
</evidence>
<name>A0A9D1UFA2_9FIRM</name>
<evidence type="ECO:0000256" key="5">
    <source>
        <dbReference type="SAM" id="Phobius"/>
    </source>
</evidence>
<evidence type="ECO:0000313" key="6">
    <source>
        <dbReference type="EMBL" id="HIW85677.1"/>
    </source>
</evidence>
<evidence type="ECO:0000256" key="2">
    <source>
        <dbReference type="ARBA" id="ARBA00022692"/>
    </source>
</evidence>
<feature type="transmembrane region" description="Helical" evidence="5">
    <location>
        <begin position="209"/>
        <end position="234"/>
    </location>
</feature>
<dbReference type="CDD" id="cd16914">
    <property type="entry name" value="EcfT"/>
    <property type="match status" value="1"/>
</dbReference>
<comment type="subcellular location">
    <subcellularLocation>
        <location evidence="1">Membrane</location>
        <topology evidence="1">Multi-pass membrane protein</topology>
    </subcellularLocation>
</comment>
<comment type="caution">
    <text evidence="6">The sequence shown here is derived from an EMBL/GenBank/DDBJ whole genome shotgun (WGS) entry which is preliminary data.</text>
</comment>
<accession>A0A9D1UFA2</accession>
<feature type="transmembrane region" description="Helical" evidence="5">
    <location>
        <begin position="93"/>
        <end position="112"/>
    </location>
</feature>
<sequence>MDRFSKFHPAVCLLFFIFVICTTLLFINPVYSAVSFICALLYALRLSGKRRTAAQLRFALPLVVLSALFNMLFCRYGSTVLFSVFGIDFSLEPLAYGACIGLMLAAAVIWFFSYSEIVTSEKFTALFGRSAPNTVLIFSTALRFLPLMVKTAAELKEAQQGLGNETKGLKNTMARFSALVSISLEQSIETADTMRARGFKKGRRQYSPYAFRAADGVLIFVCTALFAAQIAALALGVFEFEYYEELRILNMQPAFPAAWAALCLIPLITDLPEEVKWRLLRSKI</sequence>
<evidence type="ECO:0000313" key="7">
    <source>
        <dbReference type="Proteomes" id="UP000824205"/>
    </source>
</evidence>
<evidence type="ECO:0000256" key="1">
    <source>
        <dbReference type="ARBA" id="ARBA00004141"/>
    </source>
</evidence>
<reference evidence="6" key="1">
    <citation type="journal article" date="2021" name="PeerJ">
        <title>Extensive microbial diversity within the chicken gut microbiome revealed by metagenomics and culture.</title>
        <authorList>
            <person name="Gilroy R."/>
            <person name="Ravi A."/>
            <person name="Getino M."/>
            <person name="Pursley I."/>
            <person name="Horton D.L."/>
            <person name="Alikhan N.F."/>
            <person name="Baker D."/>
            <person name="Gharbi K."/>
            <person name="Hall N."/>
            <person name="Watson M."/>
            <person name="Adriaenssens E.M."/>
            <person name="Foster-Nyarko E."/>
            <person name="Jarju S."/>
            <person name="Secka A."/>
            <person name="Antonio M."/>
            <person name="Oren A."/>
            <person name="Chaudhuri R.R."/>
            <person name="La Ragione R."/>
            <person name="Hildebrand F."/>
            <person name="Pallen M.J."/>
        </authorList>
    </citation>
    <scope>NUCLEOTIDE SEQUENCE</scope>
    <source>
        <strain evidence="6">421</strain>
    </source>
</reference>
<dbReference type="Pfam" id="PF02361">
    <property type="entry name" value="CbiQ"/>
    <property type="match status" value="1"/>
</dbReference>
<feature type="transmembrane region" description="Helical" evidence="5">
    <location>
        <begin position="13"/>
        <end position="44"/>
    </location>
</feature>
<dbReference type="Proteomes" id="UP000824205">
    <property type="component" value="Unassembled WGS sequence"/>
</dbReference>
<gene>
    <name evidence="6" type="ORF">IAA48_04200</name>
</gene>
<feature type="transmembrane region" description="Helical" evidence="5">
    <location>
        <begin position="56"/>
        <end position="73"/>
    </location>
</feature>
<reference evidence="6" key="2">
    <citation type="submission" date="2021-04" db="EMBL/GenBank/DDBJ databases">
        <authorList>
            <person name="Gilroy R."/>
        </authorList>
    </citation>
    <scope>NUCLEOTIDE SEQUENCE</scope>
    <source>
        <strain evidence="6">421</strain>
    </source>
</reference>
<keyword evidence="3 5" id="KW-1133">Transmembrane helix</keyword>
<evidence type="ECO:0000256" key="4">
    <source>
        <dbReference type="ARBA" id="ARBA00023136"/>
    </source>
</evidence>
<keyword evidence="4 5" id="KW-0472">Membrane</keyword>
<protein>
    <submittedName>
        <fullName evidence="6">Energy-coupling factor transporter transmembrane protein EcfT</fullName>
    </submittedName>
</protein>
<dbReference type="AlphaFoldDB" id="A0A9D1UFA2"/>
<dbReference type="GO" id="GO:0005886">
    <property type="term" value="C:plasma membrane"/>
    <property type="evidence" value="ECO:0007669"/>
    <property type="project" value="UniProtKB-ARBA"/>
</dbReference>
<dbReference type="EMBL" id="DXGE01000018">
    <property type="protein sequence ID" value="HIW85677.1"/>
    <property type="molecule type" value="Genomic_DNA"/>
</dbReference>